<dbReference type="Gene3D" id="3.40.1080.10">
    <property type="entry name" value="Glutaconate Coenzyme A-transferase"/>
    <property type="match status" value="1"/>
</dbReference>
<evidence type="ECO:0000259" key="3">
    <source>
        <dbReference type="PROSITE" id="PS51186"/>
    </source>
</evidence>
<feature type="domain" description="N-acetyltransferase" evidence="3">
    <location>
        <begin position="472"/>
        <end position="626"/>
    </location>
</feature>
<accession>A0A7T5VED3</accession>
<dbReference type="GO" id="GO:0016747">
    <property type="term" value="F:acyltransferase activity, transferring groups other than amino-acyl groups"/>
    <property type="evidence" value="ECO:0007669"/>
    <property type="project" value="InterPro"/>
</dbReference>
<dbReference type="Gene3D" id="3.30.750.70">
    <property type="entry name" value="4-hydroxybutyrate coenzyme like domains"/>
    <property type="match status" value="1"/>
</dbReference>
<evidence type="ECO:0000256" key="2">
    <source>
        <dbReference type="ARBA" id="ARBA00022679"/>
    </source>
</evidence>
<proteinExistence type="inferred from homology"/>
<comment type="similarity">
    <text evidence="1">Belongs to the acetyl-CoA hydrolase/transferase family.</text>
</comment>
<dbReference type="Pfam" id="PF00583">
    <property type="entry name" value="Acetyltransf_1"/>
    <property type="match status" value="1"/>
</dbReference>
<name>A0A7T5VED3_9BACT</name>
<dbReference type="GO" id="GO:0006083">
    <property type="term" value="P:acetate metabolic process"/>
    <property type="evidence" value="ECO:0007669"/>
    <property type="project" value="InterPro"/>
</dbReference>
<sequence>MKYVKHWQDTYSNMIATPAEALGHLKSGQRVFIGTGCGAPQELIAAMIGRARRVTNVEVIQLITKGDAPYADKKMSDSFAINAFFISSNVRDVIQEGFGDYTPILLSDVPGLFNSGSLPIDIALVQVTPPNLYGRVSLGISVDITRSAIENASLVIAEVNPNMPWTHGDTEIDIIDLDLLVPVDRPILERELQIPNEISCKIAQTAAALIPNGSTIELGLGRVPGYGRIPQAVMEFLKDRKDIGFHTEMISDSIIPLIESGAVTGAMKSIDKGKITASFCMGTKKLYDYIDNNPLFSFRPTEYINDAAVIGKHKRMVAVNMALEIDLTGQVCSDSVGGRFYSGIGGQIDFNRGAGRSESGRAIITLPSLNREGTESRIVCTLQPGSGVTINRASVHYVVTEYGVAYLHGKSIQERVMALISIAHPDFREKLFREAVEAKYLRPNLARFANRFLAPVEEAVRTTHLMPDGNAVSFRSIKPTDEPHMRDLIYNLSQETIYYRFMSHQQRFTPRQIQDFVYIDHRRDVALVGTIPEAHGEQIIAVGTYYLNEKTNMAEVAFVVRDGWQNRGLGTFVFQHLIKIAKRNGIAGFTAEVLRENERMQAVFNHSGLKVTSRLEEGVYSFVMEF</sequence>
<evidence type="ECO:0000256" key="1">
    <source>
        <dbReference type="ARBA" id="ARBA00009632"/>
    </source>
</evidence>
<dbReference type="Gene3D" id="3.40.1080.20">
    <property type="entry name" value="Acetyl-CoA hydrolase/transferase C-terminal domain"/>
    <property type="match status" value="1"/>
</dbReference>
<dbReference type="InterPro" id="IPR026888">
    <property type="entry name" value="AcetylCoA_hyd_C"/>
</dbReference>
<dbReference type="Proteomes" id="UP000596092">
    <property type="component" value="Chromosome"/>
</dbReference>
<evidence type="ECO:0000313" key="4">
    <source>
        <dbReference type="EMBL" id="QQG66219.1"/>
    </source>
</evidence>
<dbReference type="SUPFAM" id="SSF55729">
    <property type="entry name" value="Acyl-CoA N-acyltransferases (Nat)"/>
    <property type="match status" value="1"/>
</dbReference>
<dbReference type="CDD" id="cd04301">
    <property type="entry name" value="NAT_SF"/>
    <property type="match status" value="1"/>
</dbReference>
<dbReference type="PROSITE" id="PS51186">
    <property type="entry name" value="GNAT"/>
    <property type="match status" value="1"/>
</dbReference>
<keyword evidence="5" id="KW-1185">Reference proteome</keyword>
<dbReference type="InterPro" id="IPR003702">
    <property type="entry name" value="ActCoA_hydro_N"/>
</dbReference>
<dbReference type="SUPFAM" id="SSF100950">
    <property type="entry name" value="NagB/RpiA/CoA transferase-like"/>
    <property type="match status" value="2"/>
</dbReference>
<organism evidence="4 5">
    <name type="scientific">Desulfobulbus oligotrophicus</name>
    <dbReference type="NCBI Taxonomy" id="1909699"/>
    <lineage>
        <taxon>Bacteria</taxon>
        <taxon>Pseudomonadati</taxon>
        <taxon>Thermodesulfobacteriota</taxon>
        <taxon>Desulfobulbia</taxon>
        <taxon>Desulfobulbales</taxon>
        <taxon>Desulfobulbaceae</taxon>
        <taxon>Desulfobulbus</taxon>
    </lineage>
</organism>
<dbReference type="Pfam" id="PF02550">
    <property type="entry name" value="AcetylCoA_hydro"/>
    <property type="match status" value="1"/>
</dbReference>
<evidence type="ECO:0000313" key="5">
    <source>
        <dbReference type="Proteomes" id="UP000596092"/>
    </source>
</evidence>
<dbReference type="InterPro" id="IPR038460">
    <property type="entry name" value="AcetylCoA_hyd_C_sf"/>
</dbReference>
<dbReference type="AlphaFoldDB" id="A0A7T5VED3"/>
<gene>
    <name evidence="4" type="ORF">HP555_10290</name>
</gene>
<protein>
    <submittedName>
        <fullName evidence="4">GNAT family N-acetyltransferase</fullName>
    </submittedName>
</protein>
<dbReference type="EMBL" id="CP054140">
    <property type="protein sequence ID" value="QQG66219.1"/>
    <property type="molecule type" value="Genomic_DNA"/>
</dbReference>
<dbReference type="InterPro" id="IPR000182">
    <property type="entry name" value="GNAT_dom"/>
</dbReference>
<dbReference type="PANTHER" id="PTHR21432:SF20">
    <property type="entry name" value="ACETYL-COA HYDROLASE"/>
    <property type="match status" value="1"/>
</dbReference>
<dbReference type="InterPro" id="IPR037171">
    <property type="entry name" value="NagB/RpiA_transferase-like"/>
</dbReference>
<dbReference type="Gene3D" id="3.40.630.30">
    <property type="match status" value="1"/>
</dbReference>
<keyword evidence="2 4" id="KW-0808">Transferase</keyword>
<dbReference type="KEGG" id="dog:HP555_10290"/>
<dbReference type="PANTHER" id="PTHR21432">
    <property type="entry name" value="ACETYL-COA HYDROLASE-RELATED"/>
    <property type="match status" value="1"/>
</dbReference>
<dbReference type="GO" id="GO:0008775">
    <property type="term" value="F:acetate CoA-transferase activity"/>
    <property type="evidence" value="ECO:0007669"/>
    <property type="project" value="InterPro"/>
</dbReference>
<dbReference type="InterPro" id="IPR016181">
    <property type="entry name" value="Acyl_CoA_acyltransferase"/>
</dbReference>
<dbReference type="RefSeq" id="WP_199262166.1">
    <property type="nucleotide sequence ID" value="NZ_CP054140.1"/>
</dbReference>
<reference evidence="4 5" key="1">
    <citation type="submission" date="2020-05" db="EMBL/GenBank/DDBJ databases">
        <title>Complete genome of Desulfobulbus oligotrophicus.</title>
        <authorList>
            <person name="Podar M."/>
        </authorList>
    </citation>
    <scope>NUCLEOTIDE SEQUENCE [LARGE SCALE GENOMIC DNA]</scope>
    <source>
        <strain evidence="4 5">Prop6</strain>
    </source>
</reference>
<dbReference type="InterPro" id="IPR046433">
    <property type="entry name" value="ActCoA_hydro"/>
</dbReference>
<dbReference type="Pfam" id="PF13336">
    <property type="entry name" value="AcetylCoA_hyd_C"/>
    <property type="match status" value="1"/>
</dbReference>